<accession>W2WTX9</accession>
<evidence type="ECO:0000313" key="1">
    <source>
        <dbReference type="EMBL" id="ETP13034.1"/>
    </source>
</evidence>
<gene>
    <name evidence="1" type="ORF">F441_11692</name>
</gene>
<feature type="non-terminal residue" evidence="1">
    <location>
        <position position="1"/>
    </location>
</feature>
<evidence type="ECO:0000313" key="2">
    <source>
        <dbReference type="Proteomes" id="UP000018958"/>
    </source>
</evidence>
<name>W2WTX9_PHYNI</name>
<dbReference type="Proteomes" id="UP000018958">
    <property type="component" value="Unassembled WGS sequence"/>
</dbReference>
<dbReference type="AlphaFoldDB" id="W2WTX9"/>
<proteinExistence type="predicted"/>
<organism evidence="1 2">
    <name type="scientific">Phytophthora nicotianae CJ01A1</name>
    <dbReference type="NCBI Taxonomy" id="1317063"/>
    <lineage>
        <taxon>Eukaryota</taxon>
        <taxon>Sar</taxon>
        <taxon>Stramenopiles</taxon>
        <taxon>Oomycota</taxon>
        <taxon>Peronosporomycetes</taxon>
        <taxon>Peronosporales</taxon>
        <taxon>Peronosporaceae</taxon>
        <taxon>Phytophthora</taxon>
    </lineage>
</organism>
<comment type="caution">
    <text evidence="1">The sequence shown here is derived from an EMBL/GenBank/DDBJ whole genome shotgun (WGS) entry which is preliminary data.</text>
</comment>
<dbReference type="EMBL" id="ANIX01002292">
    <property type="protein sequence ID" value="ETP13034.1"/>
    <property type="molecule type" value="Genomic_DNA"/>
</dbReference>
<sequence length="53" mass="5744">ALCFSGLVSSLKQSKRRLLIKNQATEVCHRVETTTMSGRFALDADGDADMTVA</sequence>
<reference evidence="1 2" key="1">
    <citation type="submission" date="2013-11" db="EMBL/GenBank/DDBJ databases">
        <title>The Genome Sequence of Phytophthora parasitica CJ01A1.</title>
        <authorList>
            <consortium name="The Broad Institute Genomics Platform"/>
            <person name="Russ C."/>
            <person name="Tyler B."/>
            <person name="Panabieres F."/>
            <person name="Shan W."/>
            <person name="Tripathy S."/>
            <person name="Grunwald N."/>
            <person name="Machado M."/>
            <person name="Johnson C.S."/>
            <person name="Walker B."/>
            <person name="Young S.K."/>
            <person name="Zeng Q."/>
            <person name="Gargeya S."/>
            <person name="Fitzgerald M."/>
            <person name="Haas B."/>
            <person name="Abouelleil A."/>
            <person name="Allen A.W."/>
            <person name="Alvarado L."/>
            <person name="Arachchi H.M."/>
            <person name="Berlin A.M."/>
            <person name="Chapman S.B."/>
            <person name="Gainer-Dewar J."/>
            <person name="Goldberg J."/>
            <person name="Griggs A."/>
            <person name="Gujja S."/>
            <person name="Hansen M."/>
            <person name="Howarth C."/>
            <person name="Imamovic A."/>
            <person name="Ireland A."/>
            <person name="Larimer J."/>
            <person name="McCowan C."/>
            <person name="Murphy C."/>
            <person name="Pearson M."/>
            <person name="Poon T.W."/>
            <person name="Priest M."/>
            <person name="Roberts A."/>
            <person name="Saif S."/>
            <person name="Shea T."/>
            <person name="Sisk P."/>
            <person name="Sykes S."/>
            <person name="Wortman J."/>
            <person name="Nusbaum C."/>
            <person name="Birren B."/>
        </authorList>
    </citation>
    <scope>NUCLEOTIDE SEQUENCE [LARGE SCALE GENOMIC DNA]</scope>
    <source>
        <strain evidence="1 2">CJ01A1</strain>
    </source>
</reference>
<protein>
    <submittedName>
        <fullName evidence="1">Uncharacterized protein</fullName>
    </submittedName>
</protein>